<name>A0ABN5Y711_MYCME</name>
<gene>
    <name evidence="1" type="ORF">MMAGJ_32080</name>
</gene>
<protein>
    <recommendedName>
        <fullName evidence="3">TIGR04255 family protein</fullName>
    </recommendedName>
</protein>
<organism evidence="1 2">
    <name type="scientific">Mycolicibacterium mageritense</name>
    <name type="common">Mycobacterium mageritense</name>
    <dbReference type="NCBI Taxonomy" id="53462"/>
    <lineage>
        <taxon>Bacteria</taxon>
        <taxon>Bacillati</taxon>
        <taxon>Actinomycetota</taxon>
        <taxon>Actinomycetes</taxon>
        <taxon>Mycobacteriales</taxon>
        <taxon>Mycobacteriaceae</taxon>
        <taxon>Mycolicibacterium</taxon>
    </lineage>
</organism>
<evidence type="ECO:0000313" key="2">
    <source>
        <dbReference type="Proteomes" id="UP000465622"/>
    </source>
</evidence>
<reference evidence="1 2" key="1">
    <citation type="journal article" date="2019" name="Emerg. Microbes Infect.">
        <title>Comprehensive subspecies identification of 175 nontuberculous mycobacteria species based on 7547 genomic profiles.</title>
        <authorList>
            <person name="Matsumoto Y."/>
            <person name="Kinjo T."/>
            <person name="Motooka D."/>
            <person name="Nabeya D."/>
            <person name="Jung N."/>
            <person name="Uechi K."/>
            <person name="Horii T."/>
            <person name="Iida T."/>
            <person name="Fujita J."/>
            <person name="Nakamura S."/>
        </authorList>
    </citation>
    <scope>NUCLEOTIDE SEQUENCE [LARGE SCALE GENOMIC DNA]</scope>
    <source>
        <strain evidence="1 2">JCM 12375</strain>
    </source>
</reference>
<proteinExistence type="predicted"/>
<dbReference type="Proteomes" id="UP000465622">
    <property type="component" value="Chromosome"/>
</dbReference>
<dbReference type="NCBIfam" id="TIGR04255">
    <property type="entry name" value="sporadTIGR04255"/>
    <property type="match status" value="1"/>
</dbReference>
<dbReference type="EMBL" id="AP022567">
    <property type="protein sequence ID" value="BBX33926.1"/>
    <property type="molecule type" value="Genomic_DNA"/>
</dbReference>
<sequence>MTFADAVPWSVASPGLLWTAIRDEYPSEPNALGGGVEASFGQTQGQNEVRVNQQAPRYVFSNSDQNRRVVTNGSCLSVNGLAPYEKWPSLAARFAKAIDAFSTTIASFVPESVSIRYINRVVIPESRFDLDDYFNVPIFKSHQEGALLQQLVARSRTFVPDTSVQTTITFASADDQTEHESSFVLDIELVQPVQPDAQADDLLSVAEKLHVLENREFESSITAKTRELFYGNDR</sequence>
<dbReference type="InterPro" id="IPR026349">
    <property type="entry name" value="CHP04255"/>
</dbReference>
<keyword evidence="2" id="KW-1185">Reference proteome</keyword>
<evidence type="ECO:0000313" key="1">
    <source>
        <dbReference type="EMBL" id="BBX33926.1"/>
    </source>
</evidence>
<evidence type="ECO:0008006" key="3">
    <source>
        <dbReference type="Google" id="ProtNLM"/>
    </source>
</evidence>
<accession>A0ABN5Y711</accession>